<dbReference type="GO" id="GO:0005886">
    <property type="term" value="C:plasma membrane"/>
    <property type="evidence" value="ECO:0007669"/>
    <property type="project" value="TreeGrafter"/>
</dbReference>
<evidence type="ECO:0000256" key="2">
    <source>
        <dbReference type="SAM" id="Phobius"/>
    </source>
</evidence>
<evidence type="ECO:0000313" key="3">
    <source>
        <dbReference type="EMBL" id="TQE97613.1"/>
    </source>
</evidence>
<gene>
    <name evidence="3" type="ORF">FKZ61_01705</name>
</gene>
<feature type="transmembrane region" description="Helical" evidence="2">
    <location>
        <begin position="600"/>
        <end position="626"/>
    </location>
</feature>
<name>A0A540VN95_9CHLR</name>
<dbReference type="OrthoDB" id="156728at2"/>
<dbReference type="PANTHER" id="PTHR32309:SF13">
    <property type="entry name" value="FERRIC ENTEROBACTIN TRANSPORT PROTEIN FEPE"/>
    <property type="match status" value="1"/>
</dbReference>
<dbReference type="InParanoid" id="A0A540VN95"/>
<dbReference type="GO" id="GO:0004713">
    <property type="term" value="F:protein tyrosine kinase activity"/>
    <property type="evidence" value="ECO:0007669"/>
    <property type="project" value="TreeGrafter"/>
</dbReference>
<comment type="caution">
    <text evidence="3">The sequence shown here is derived from an EMBL/GenBank/DDBJ whole genome shotgun (WGS) entry which is preliminary data.</text>
</comment>
<evidence type="ECO:0000313" key="4">
    <source>
        <dbReference type="Proteomes" id="UP000317371"/>
    </source>
</evidence>
<sequence>MSVEPMDVPTPHQQWVAEDEIDLRQYLEVLLRWWREIVGLTLAAVVLAAVGVLILRQFQTPVYAASASVAIVRTISDVNFDPRFRTTSEDTTNSTAATARRSALVSLATSGAIAQAVAAELGDMLSEEERQPGTLVEMVTASLAQPTGSRTGDSDLIRITVEADSPEKAAAIANTWARIYVDQVNTVYGQVPDELLNSIQAELAKAQEKYQQSQAQLEQFIAQSRVDELNRLVAEKQDIIDNLQRGKRTAIAALVDEAVKARQEVIAAYLEAQTRNQLVAFNKEQEGQRALVTAYLDAVNNTQVQAFQQQVERIQQALTDASQARRRALRLVGDAQALREQVANGGPEGLTSSAQALQVLKLQSFTQLLAQNTISNIDLAMPEMTAPTSLQIQAPDATLQFLLETEPNLTVEGMLADIDALIDSLNARITRLDQQIESLTAQALSGDAYQHLGEKVPTESELIQAIQEQYPQLFQTGDVAALGEAVGTDNPLATLAREKAAALLELKELQSIPDFSTDDQPLSQAIAQLEGEVQGLKAQLEAETARGRELTQSRDLNWETLKTLNSKVAELNLARAAAGSEVRLAASAIPPVEPVPTVRLLMVVGVTGAMALMLSVFVAFVADFLGKEPFFANLRRQSSPAAG</sequence>
<dbReference type="RefSeq" id="WP_141608340.1">
    <property type="nucleotide sequence ID" value="NZ_VIGC02000002.1"/>
</dbReference>
<keyword evidence="2" id="KW-0472">Membrane</keyword>
<feature type="transmembrane region" description="Helical" evidence="2">
    <location>
        <begin position="33"/>
        <end position="55"/>
    </location>
</feature>
<feature type="coiled-coil region" evidence="1">
    <location>
        <begin position="415"/>
        <end position="442"/>
    </location>
</feature>
<dbReference type="AlphaFoldDB" id="A0A540VN95"/>
<dbReference type="Proteomes" id="UP000317371">
    <property type="component" value="Unassembled WGS sequence"/>
</dbReference>
<keyword evidence="2" id="KW-1133">Transmembrane helix</keyword>
<reference evidence="3 4" key="1">
    <citation type="submission" date="2019-06" db="EMBL/GenBank/DDBJ databases">
        <title>Genome sequence of Litorilinea aerophila BAA-2444.</title>
        <authorList>
            <person name="Maclea K.S."/>
            <person name="Maurais E.G."/>
            <person name="Iannazzi L.C."/>
        </authorList>
    </citation>
    <scope>NUCLEOTIDE SEQUENCE [LARGE SCALE GENOMIC DNA]</scope>
    <source>
        <strain evidence="3 4">ATCC BAA-2444</strain>
    </source>
</reference>
<keyword evidence="2" id="KW-0812">Transmembrane</keyword>
<dbReference type="InterPro" id="IPR050445">
    <property type="entry name" value="Bact_polysacc_biosynth/exp"/>
</dbReference>
<feature type="coiled-coil region" evidence="1">
    <location>
        <begin position="492"/>
        <end position="546"/>
    </location>
</feature>
<protein>
    <recommendedName>
        <fullName evidence="5">Polysaccharide chain length determinant N-terminal domain-containing protein</fullName>
    </recommendedName>
</protein>
<organism evidence="3 4">
    <name type="scientific">Litorilinea aerophila</name>
    <dbReference type="NCBI Taxonomy" id="1204385"/>
    <lineage>
        <taxon>Bacteria</taxon>
        <taxon>Bacillati</taxon>
        <taxon>Chloroflexota</taxon>
        <taxon>Caldilineae</taxon>
        <taxon>Caldilineales</taxon>
        <taxon>Caldilineaceae</taxon>
        <taxon>Litorilinea</taxon>
    </lineage>
</organism>
<evidence type="ECO:0008006" key="5">
    <source>
        <dbReference type="Google" id="ProtNLM"/>
    </source>
</evidence>
<feature type="coiled-coil region" evidence="1">
    <location>
        <begin position="196"/>
        <end position="246"/>
    </location>
</feature>
<dbReference type="EMBL" id="VIGC01000002">
    <property type="protein sequence ID" value="TQE97613.1"/>
    <property type="molecule type" value="Genomic_DNA"/>
</dbReference>
<accession>A0A540VN95</accession>
<keyword evidence="1" id="KW-0175">Coiled coil</keyword>
<keyword evidence="4" id="KW-1185">Reference proteome</keyword>
<proteinExistence type="predicted"/>
<evidence type="ECO:0000256" key="1">
    <source>
        <dbReference type="SAM" id="Coils"/>
    </source>
</evidence>
<dbReference type="PANTHER" id="PTHR32309">
    <property type="entry name" value="TYROSINE-PROTEIN KINASE"/>
    <property type="match status" value="1"/>
</dbReference>